<comment type="caution">
    <text evidence="2">The sequence shown here is derived from an EMBL/GenBank/DDBJ whole genome shotgun (WGS) entry which is preliminary data.</text>
</comment>
<feature type="transmembrane region" description="Helical" evidence="1">
    <location>
        <begin position="199"/>
        <end position="223"/>
    </location>
</feature>
<dbReference type="InterPro" id="IPR025098">
    <property type="entry name" value="DUF4013"/>
</dbReference>
<name>A0A2M8PGN9_9CHLR</name>
<dbReference type="EMBL" id="PGTM01000035">
    <property type="protein sequence ID" value="PJF36716.1"/>
    <property type="molecule type" value="Genomic_DNA"/>
</dbReference>
<dbReference type="AlphaFoldDB" id="A0A2M8PGN9"/>
<gene>
    <name evidence="2" type="ORF">CUN49_03990</name>
</gene>
<feature type="transmembrane region" description="Helical" evidence="1">
    <location>
        <begin position="172"/>
        <end position="192"/>
    </location>
</feature>
<evidence type="ECO:0000256" key="1">
    <source>
        <dbReference type="SAM" id="Phobius"/>
    </source>
</evidence>
<dbReference type="Pfam" id="PF13197">
    <property type="entry name" value="DUF4013"/>
    <property type="match status" value="1"/>
</dbReference>
<evidence type="ECO:0000313" key="2">
    <source>
        <dbReference type="EMBL" id="PJF36716.1"/>
    </source>
</evidence>
<feature type="transmembrane region" description="Helical" evidence="1">
    <location>
        <begin position="67"/>
        <end position="94"/>
    </location>
</feature>
<organism evidence="2 3">
    <name type="scientific">Candidatus Thermofonsia Clade 1 bacterium</name>
    <dbReference type="NCBI Taxonomy" id="2364210"/>
    <lineage>
        <taxon>Bacteria</taxon>
        <taxon>Bacillati</taxon>
        <taxon>Chloroflexota</taxon>
        <taxon>Candidatus Thermofontia</taxon>
        <taxon>Candidatus Thermofonsia Clade 1</taxon>
    </lineage>
</organism>
<dbReference type="Proteomes" id="UP000229681">
    <property type="component" value="Unassembled WGS sequence"/>
</dbReference>
<sequence>MHLDLGRSVTYPFEDSDWLSKLIVFLIVGFLPGLNIILWSGYALSVARNLARGERRPLPTWDAWSDIAVRGLLSLVATALYFTPAALLVLLVWLFGALSRGAEAFLTMRLIALGIALLYSLLMNYVLTCAHARYAQTDQFYHYLEIGARLRDLGCAAVPFGVLFLYQSLLSFLLVMLSAVVFMIGLVLLSLAMTSSGALSLIIALVLVLALIGYIALVTLGFLTNGYLLGTALVSLRQILPAR</sequence>
<evidence type="ECO:0008006" key="4">
    <source>
        <dbReference type="Google" id="ProtNLM"/>
    </source>
</evidence>
<protein>
    <recommendedName>
        <fullName evidence="4">DUF4013 domain-containing protein</fullName>
    </recommendedName>
</protein>
<keyword evidence="1" id="KW-0472">Membrane</keyword>
<keyword evidence="1" id="KW-0812">Transmembrane</keyword>
<accession>A0A2M8PGN9</accession>
<keyword evidence="1" id="KW-1133">Transmembrane helix</keyword>
<evidence type="ECO:0000313" key="3">
    <source>
        <dbReference type="Proteomes" id="UP000229681"/>
    </source>
</evidence>
<feature type="transmembrane region" description="Helical" evidence="1">
    <location>
        <begin position="106"/>
        <end position="127"/>
    </location>
</feature>
<reference evidence="2 3" key="1">
    <citation type="submission" date="2017-11" db="EMBL/GenBank/DDBJ databases">
        <title>Evolution of Phototrophy in the Chloroflexi Phylum Driven by Horizontal Gene Transfer.</title>
        <authorList>
            <person name="Ward L.M."/>
            <person name="Hemp J."/>
            <person name="Shih P.M."/>
            <person name="Mcglynn S.E."/>
            <person name="Fischer W."/>
        </authorList>
    </citation>
    <scope>NUCLEOTIDE SEQUENCE [LARGE SCALE GENOMIC DNA]</scope>
    <source>
        <strain evidence="2">JP3_13</strain>
    </source>
</reference>
<feature type="transmembrane region" description="Helical" evidence="1">
    <location>
        <begin position="22"/>
        <end position="46"/>
    </location>
</feature>
<proteinExistence type="predicted"/>